<accession>W9SXI2</accession>
<reference evidence="3" key="1">
    <citation type="submission" date="2013-01" db="EMBL/GenBank/DDBJ databases">
        <title>Draft Genome Sequence of a Mulberry Tree, Morus notabilis C.K. Schneid.</title>
        <authorList>
            <person name="He N."/>
            <person name="Zhao S."/>
        </authorList>
    </citation>
    <scope>NUCLEOTIDE SEQUENCE</scope>
</reference>
<dbReference type="Proteomes" id="UP000030645">
    <property type="component" value="Unassembled WGS sequence"/>
</dbReference>
<proteinExistence type="predicted"/>
<protein>
    <submittedName>
        <fullName evidence="2">Uncharacterized protein</fullName>
    </submittedName>
</protein>
<evidence type="ECO:0000313" key="2">
    <source>
        <dbReference type="EMBL" id="EXC31803.1"/>
    </source>
</evidence>
<feature type="compositionally biased region" description="Polar residues" evidence="1">
    <location>
        <begin position="94"/>
        <end position="111"/>
    </location>
</feature>
<organism evidence="2 3">
    <name type="scientific">Morus notabilis</name>
    <dbReference type="NCBI Taxonomy" id="981085"/>
    <lineage>
        <taxon>Eukaryota</taxon>
        <taxon>Viridiplantae</taxon>
        <taxon>Streptophyta</taxon>
        <taxon>Embryophyta</taxon>
        <taxon>Tracheophyta</taxon>
        <taxon>Spermatophyta</taxon>
        <taxon>Magnoliopsida</taxon>
        <taxon>eudicotyledons</taxon>
        <taxon>Gunneridae</taxon>
        <taxon>Pentapetalae</taxon>
        <taxon>rosids</taxon>
        <taxon>fabids</taxon>
        <taxon>Rosales</taxon>
        <taxon>Moraceae</taxon>
        <taxon>Moreae</taxon>
        <taxon>Morus</taxon>
    </lineage>
</organism>
<feature type="region of interest" description="Disordered" evidence="1">
    <location>
        <begin position="79"/>
        <end position="111"/>
    </location>
</feature>
<dbReference type="AlphaFoldDB" id="W9SXI2"/>
<evidence type="ECO:0000256" key="1">
    <source>
        <dbReference type="SAM" id="MobiDB-lite"/>
    </source>
</evidence>
<keyword evidence="3" id="KW-1185">Reference proteome</keyword>
<gene>
    <name evidence="2" type="ORF">L484_020630</name>
</gene>
<dbReference type="EMBL" id="KE346271">
    <property type="protein sequence ID" value="EXC31803.1"/>
    <property type="molecule type" value="Genomic_DNA"/>
</dbReference>
<evidence type="ECO:0000313" key="3">
    <source>
        <dbReference type="Proteomes" id="UP000030645"/>
    </source>
</evidence>
<sequence>MPERLIPYTHSCVRTYEIRNNAPYWVIVDKNRTTSRRVSSLVQESVWKPPIVPPFSWSTKVRSGPPTKRPTVVIMPLSRKSSRITSRAKAQDAGSRTTNDARGQNDTDASSSVNTCIFGCSTLLFFWQGPIAVGEVPTVNTRKSTSAPTSGRISVIIDHAAGWGKRKLADALSPAGSKRACSTPPKDPYKDFRLRLRSRSVKVCLSAAIDTSRGGLKGGGCDSEENDNATVLDGLVPQNNKAAS</sequence>
<name>W9SXI2_9ROSA</name>